<evidence type="ECO:0000313" key="3">
    <source>
        <dbReference type="EMBL" id="MDC0719352.1"/>
    </source>
</evidence>
<protein>
    <submittedName>
        <fullName evidence="3">Alpha/beta hydrolase-fold protein</fullName>
    </submittedName>
</protein>
<sequence>MLSCSGQVSRACLTLAWLVLAGCYSGPSGAAPADETPSSPRPPPASQGPIGGPELAPLELDALSPDPAPGSVEFDLHVTGAGFTRSSVVVVAGQALPTTFVSGGELHARSGPRKRGDYPVFVRRDDEDSAPLTLAVDRSAPRILVPAEVGVDEDTEVGLVLEVVDVADPGALRVHLQGLPPGATWDEPTRTFRFTPDFTQGGDSWTVTVLAHDGESRVETTFEVVVRDTIQPPWPEVVDTEFLDGSGYVRYTLSQKTDDYLDSPGYAGREFVAKVMVPLDVPPEGVPVRIGLHGFGTANPGGTGSASEIRISPHDPDNTYWWGYAASLPDVDPTAGGAAPDYTVRRVLHLVEYVLRHHPEADPERVHVFGSSMGGAGAMLLGLLRGRHFAYVDARLGQAIARNHRPSRITQLSSWWGAPELDLDGGGGLSAWDHMDLTRALADSSEARDQFLFLKHGKDDPTIHFGAAVLPSPRTGESLYDALQSRGVGHFAIWDEGGHGVADPVLGDSWWTGSWAPIHGDEATLRRDRAFPAFSYSSLDDDPGVGAGNGKQDWSASKGFAGTVAVAGDTGWEGAVAGALGRFLRWDGASVVDTVDRLQFALRVHDGDGANPPAPGYPSEGDRVMADLPAFVDVTPRRTQAFRCRPGERVAWSFGQDHGEVVAGPDGSVTIPALPLTDTWQFLVLRRTIAVIAASH</sequence>
<dbReference type="EMBL" id="JAQNDL010000002">
    <property type="protein sequence ID" value="MDC0719352.1"/>
    <property type="molecule type" value="Genomic_DNA"/>
</dbReference>
<evidence type="ECO:0000313" key="4">
    <source>
        <dbReference type="Proteomes" id="UP001221686"/>
    </source>
</evidence>
<dbReference type="SUPFAM" id="SSF49313">
    <property type="entry name" value="Cadherin-like"/>
    <property type="match status" value="1"/>
</dbReference>
<gene>
    <name evidence="3" type="ORF">POL25_20775</name>
</gene>
<dbReference type="RefSeq" id="WP_272087862.1">
    <property type="nucleotide sequence ID" value="NZ_JAQNDL010000002.1"/>
</dbReference>
<evidence type="ECO:0000256" key="2">
    <source>
        <dbReference type="SAM" id="SignalP"/>
    </source>
</evidence>
<proteinExistence type="predicted"/>
<dbReference type="Gene3D" id="3.40.50.1820">
    <property type="entry name" value="alpha/beta hydrolase"/>
    <property type="match status" value="1"/>
</dbReference>
<reference evidence="3 4" key="1">
    <citation type="submission" date="2022-11" db="EMBL/GenBank/DDBJ databases">
        <title>Minimal conservation of predation-associated metabolite biosynthetic gene clusters underscores biosynthetic potential of Myxococcota including descriptions for ten novel species: Archangium lansinium sp. nov., Myxococcus landrumus sp. nov., Nannocystis bai.</title>
        <authorList>
            <person name="Ahearne A."/>
            <person name="Stevens C."/>
            <person name="Dowd S."/>
        </authorList>
    </citation>
    <scope>NUCLEOTIDE SEQUENCE [LARGE SCALE GENOMIC DNA]</scope>
    <source>
        <strain evidence="3 4">BB15-2</strain>
    </source>
</reference>
<name>A0ABT5E0E5_9BACT</name>
<dbReference type="InterPro" id="IPR013783">
    <property type="entry name" value="Ig-like_fold"/>
</dbReference>
<feature type="chain" id="PRO_5046941015" evidence="2">
    <location>
        <begin position="31"/>
        <end position="696"/>
    </location>
</feature>
<keyword evidence="4" id="KW-1185">Reference proteome</keyword>
<evidence type="ECO:0000256" key="1">
    <source>
        <dbReference type="SAM" id="MobiDB-lite"/>
    </source>
</evidence>
<comment type="caution">
    <text evidence="3">The sequence shown here is derived from an EMBL/GenBank/DDBJ whole genome shotgun (WGS) entry which is preliminary data.</text>
</comment>
<keyword evidence="3" id="KW-0378">Hydrolase</keyword>
<organism evidence="3 4">
    <name type="scientific">Nannocystis bainbridge</name>
    <dbReference type="NCBI Taxonomy" id="2995303"/>
    <lineage>
        <taxon>Bacteria</taxon>
        <taxon>Pseudomonadati</taxon>
        <taxon>Myxococcota</taxon>
        <taxon>Polyangia</taxon>
        <taxon>Nannocystales</taxon>
        <taxon>Nannocystaceae</taxon>
        <taxon>Nannocystis</taxon>
    </lineage>
</organism>
<dbReference type="GO" id="GO:0016787">
    <property type="term" value="F:hydrolase activity"/>
    <property type="evidence" value="ECO:0007669"/>
    <property type="project" value="UniProtKB-KW"/>
</dbReference>
<dbReference type="Gene3D" id="2.60.40.10">
    <property type="entry name" value="Immunoglobulins"/>
    <property type="match status" value="1"/>
</dbReference>
<feature type="signal peptide" evidence="2">
    <location>
        <begin position="1"/>
        <end position="30"/>
    </location>
</feature>
<accession>A0ABT5E0E5</accession>
<feature type="region of interest" description="Disordered" evidence="1">
    <location>
        <begin position="29"/>
        <end position="55"/>
    </location>
</feature>
<dbReference type="SUPFAM" id="SSF53474">
    <property type="entry name" value="alpha/beta-Hydrolases"/>
    <property type="match status" value="1"/>
</dbReference>
<dbReference type="InterPro" id="IPR029058">
    <property type="entry name" value="AB_hydrolase_fold"/>
</dbReference>
<keyword evidence="2" id="KW-0732">Signal</keyword>
<dbReference type="InterPro" id="IPR015919">
    <property type="entry name" value="Cadherin-like_sf"/>
</dbReference>
<dbReference type="Proteomes" id="UP001221686">
    <property type="component" value="Unassembled WGS sequence"/>
</dbReference>